<sequence length="210" mass="23846">MYKKYIISILIIINTTICFAAEKAGEFDDKPYLKGFSYFTGFAKGELEKKDAYKIIPSIFRFSFNIDKAGIGAADIVSSIADKVFNKPDLPVKGETEFLVEPFLNTIISPNNNLEVGLVLLVKYAYPVTERINPYFFTGGGVVFMTQHTNEQSTQFNYIPQMGGGISYDLKENRTLDFEYRYRHLSNANRKLPNDGINVNMFLIGITHKF</sequence>
<dbReference type="InterPro" id="IPR018550">
    <property type="entry name" value="Lipid-A_deacylase-rel"/>
</dbReference>
<gene>
    <name evidence="1" type="ORF">MNBD_UNCLBAC01-985</name>
</gene>
<dbReference type="EMBL" id="UOGJ01000080">
    <property type="protein sequence ID" value="VAX36091.1"/>
    <property type="molecule type" value="Genomic_DNA"/>
</dbReference>
<protein>
    <recommendedName>
        <fullName evidence="2">Outer membrane protein beta-barrel domain-containing protein</fullName>
    </recommendedName>
</protein>
<reference evidence="1" key="1">
    <citation type="submission" date="2018-06" db="EMBL/GenBank/DDBJ databases">
        <authorList>
            <person name="Zhirakovskaya E."/>
        </authorList>
    </citation>
    <scope>NUCLEOTIDE SEQUENCE</scope>
</reference>
<dbReference type="AlphaFoldDB" id="A0A3B1DB73"/>
<dbReference type="Pfam" id="PF09411">
    <property type="entry name" value="PagL"/>
    <property type="match status" value="1"/>
</dbReference>
<dbReference type="Gene3D" id="2.40.160.20">
    <property type="match status" value="1"/>
</dbReference>
<proteinExistence type="predicted"/>
<name>A0A3B1DB73_9ZZZZ</name>
<organism evidence="1">
    <name type="scientific">hydrothermal vent metagenome</name>
    <dbReference type="NCBI Taxonomy" id="652676"/>
    <lineage>
        <taxon>unclassified sequences</taxon>
        <taxon>metagenomes</taxon>
        <taxon>ecological metagenomes</taxon>
    </lineage>
</organism>
<dbReference type="InterPro" id="IPR011250">
    <property type="entry name" value="OMP/PagP_B-barrel"/>
</dbReference>
<evidence type="ECO:0000313" key="1">
    <source>
        <dbReference type="EMBL" id="VAX36091.1"/>
    </source>
</evidence>
<dbReference type="SUPFAM" id="SSF56925">
    <property type="entry name" value="OMPA-like"/>
    <property type="match status" value="1"/>
</dbReference>
<accession>A0A3B1DB73</accession>
<evidence type="ECO:0008006" key="2">
    <source>
        <dbReference type="Google" id="ProtNLM"/>
    </source>
</evidence>